<organism evidence="3">
    <name type="scientific">Thelazia callipaeda</name>
    <name type="common">Oriental eyeworm</name>
    <name type="synonym">Parasitic nematode</name>
    <dbReference type="NCBI Taxonomy" id="103827"/>
    <lineage>
        <taxon>Eukaryota</taxon>
        <taxon>Metazoa</taxon>
        <taxon>Ecdysozoa</taxon>
        <taxon>Nematoda</taxon>
        <taxon>Chromadorea</taxon>
        <taxon>Rhabditida</taxon>
        <taxon>Spirurina</taxon>
        <taxon>Spiruromorpha</taxon>
        <taxon>Thelazioidea</taxon>
        <taxon>Thelaziidae</taxon>
        <taxon>Thelazia</taxon>
    </lineage>
</organism>
<evidence type="ECO:0000313" key="1">
    <source>
        <dbReference type="EMBL" id="VDN06021.1"/>
    </source>
</evidence>
<name>A0A0N5D622_THECL</name>
<gene>
    <name evidence="1" type="ORF">TCLT_LOCUS8459</name>
</gene>
<reference evidence="1 2" key="2">
    <citation type="submission" date="2018-11" db="EMBL/GenBank/DDBJ databases">
        <authorList>
            <consortium name="Pathogen Informatics"/>
        </authorList>
    </citation>
    <scope>NUCLEOTIDE SEQUENCE [LARGE SCALE GENOMIC DNA]</scope>
</reference>
<protein>
    <submittedName>
        <fullName evidence="3">Reverse transcriptase domain-containing protein</fullName>
    </submittedName>
</protein>
<keyword evidence="2" id="KW-1185">Reference proteome</keyword>
<sequence>MKFKDKSVTEKLAGSFAIALPEYLVRYDDECDTVFEKIEAEMRPANYPLLDSAYDDNKTTFEKVAAKIRPMHLKMKRRKMITREQPITRYAPVIAKKNIIVDMQGKKLRVVATIRKGGDDNVLGNIPYLLAGKPVQVPTAAGVVTETWEDVYGNNVRVTEELKKLKIATEEALRKDEDEKYQKDRMKKINVMLNICNLDMANKQELKKNQQKFEIKSMNQKDLIKVLKANKEDDVVIQHTQCMSFIPVKLHHLLTQPTDSCKCSHFECSVIISPVKAHFYEIQPHPQEKVSAFFARDTLYL</sequence>
<dbReference type="EMBL" id="UYYF01004636">
    <property type="protein sequence ID" value="VDN06021.1"/>
    <property type="molecule type" value="Genomic_DNA"/>
</dbReference>
<proteinExistence type="predicted"/>
<dbReference type="AlphaFoldDB" id="A0A0N5D622"/>
<evidence type="ECO:0000313" key="3">
    <source>
        <dbReference type="WBParaSite" id="TCLT_0000847001-mRNA-1"/>
    </source>
</evidence>
<dbReference type="WBParaSite" id="TCLT_0000847001-mRNA-1">
    <property type="protein sequence ID" value="TCLT_0000847001-mRNA-1"/>
    <property type="gene ID" value="TCLT_0000847001"/>
</dbReference>
<dbReference type="OrthoDB" id="5872458at2759"/>
<accession>A0A0N5D622</accession>
<evidence type="ECO:0000313" key="2">
    <source>
        <dbReference type="Proteomes" id="UP000276776"/>
    </source>
</evidence>
<dbReference type="Proteomes" id="UP000276776">
    <property type="component" value="Unassembled WGS sequence"/>
</dbReference>
<reference evidence="3" key="1">
    <citation type="submission" date="2017-02" db="UniProtKB">
        <authorList>
            <consortium name="WormBaseParasite"/>
        </authorList>
    </citation>
    <scope>IDENTIFICATION</scope>
</reference>